<feature type="non-terminal residue" evidence="3">
    <location>
        <position position="1"/>
    </location>
</feature>
<evidence type="ECO:0000256" key="2">
    <source>
        <dbReference type="SAM" id="SignalP"/>
    </source>
</evidence>
<organism evidence="3 4">
    <name type="scientific">Atta colombica</name>
    <dbReference type="NCBI Taxonomy" id="520822"/>
    <lineage>
        <taxon>Eukaryota</taxon>
        <taxon>Metazoa</taxon>
        <taxon>Ecdysozoa</taxon>
        <taxon>Arthropoda</taxon>
        <taxon>Hexapoda</taxon>
        <taxon>Insecta</taxon>
        <taxon>Pterygota</taxon>
        <taxon>Neoptera</taxon>
        <taxon>Endopterygota</taxon>
        <taxon>Hymenoptera</taxon>
        <taxon>Apocrita</taxon>
        <taxon>Aculeata</taxon>
        <taxon>Formicoidea</taxon>
        <taxon>Formicidae</taxon>
        <taxon>Myrmicinae</taxon>
        <taxon>Atta</taxon>
    </lineage>
</organism>
<protein>
    <submittedName>
        <fullName evidence="3">Uncharacterized protein</fullName>
    </submittedName>
</protein>
<name>A0A195BG17_9HYME</name>
<sequence>NLHTIFFAIAFLLIAACLSRKSPDPAAIPRYTEPKWGLYPAEWDREVSVLQRYRGTVNASSYERTFWFETQEATTLGYSGFLASSTERVATRRASSGWAVRPQERRDNRHDVLGELQVKRKISVSRGKEDVESGKRARVHATKARAYTRSRRQREEKGRRKGPASEDREAEVEEDGSKPDTRFVRRVYPVERERERERARERVSSCLPQRGGSLALAVSSSVFDFALTCRHYAIRFGQPPVEKAPSWSWISITVVMATAIDSTGVRVDGEENGENERMGERTTTDGRRGGQGCLAELNSTGQFYGVGLEIRRSFEASHPEPYRIGVVGDGQNTSAYPFGSNFREESQSDKASRRVASVAAGREKYRG</sequence>
<feature type="region of interest" description="Disordered" evidence="1">
    <location>
        <begin position="323"/>
        <end position="367"/>
    </location>
</feature>
<feature type="signal peptide" evidence="2">
    <location>
        <begin position="1"/>
        <end position="19"/>
    </location>
</feature>
<feature type="chain" id="PRO_5008269480" evidence="2">
    <location>
        <begin position="20"/>
        <end position="367"/>
    </location>
</feature>
<feature type="region of interest" description="Disordered" evidence="1">
    <location>
        <begin position="123"/>
        <end position="180"/>
    </location>
</feature>
<feature type="compositionally biased region" description="Basic and acidic residues" evidence="1">
    <location>
        <begin position="126"/>
        <end position="135"/>
    </location>
</feature>
<proteinExistence type="predicted"/>
<accession>A0A195BG17</accession>
<evidence type="ECO:0000256" key="1">
    <source>
        <dbReference type="SAM" id="MobiDB-lite"/>
    </source>
</evidence>
<evidence type="ECO:0000313" key="3">
    <source>
        <dbReference type="EMBL" id="KYM83555.1"/>
    </source>
</evidence>
<dbReference type="EMBL" id="KQ976488">
    <property type="protein sequence ID" value="KYM83555.1"/>
    <property type="molecule type" value="Genomic_DNA"/>
</dbReference>
<feature type="compositionally biased region" description="Basic and acidic residues" evidence="1">
    <location>
        <begin position="274"/>
        <end position="288"/>
    </location>
</feature>
<feature type="compositionally biased region" description="Basic residues" evidence="1">
    <location>
        <begin position="136"/>
        <end position="152"/>
    </location>
</feature>
<reference evidence="3 4" key="1">
    <citation type="submission" date="2015-09" db="EMBL/GenBank/DDBJ databases">
        <title>Atta colombica WGS genome.</title>
        <authorList>
            <person name="Nygaard S."/>
            <person name="Hu H."/>
            <person name="Boomsma J."/>
            <person name="Zhang G."/>
        </authorList>
    </citation>
    <scope>NUCLEOTIDE SEQUENCE [LARGE SCALE GENOMIC DNA]</scope>
    <source>
        <strain evidence="3">Treedump-2</strain>
        <tissue evidence="3">Whole body</tissue>
    </source>
</reference>
<keyword evidence="2" id="KW-0732">Signal</keyword>
<keyword evidence="4" id="KW-1185">Reference proteome</keyword>
<dbReference type="Proteomes" id="UP000078540">
    <property type="component" value="Unassembled WGS sequence"/>
</dbReference>
<dbReference type="AlphaFoldDB" id="A0A195BG17"/>
<gene>
    <name evidence="3" type="ORF">ALC53_05955</name>
</gene>
<feature type="compositionally biased region" description="Basic and acidic residues" evidence="1">
    <location>
        <begin position="342"/>
        <end position="352"/>
    </location>
</feature>
<feature type="region of interest" description="Disordered" evidence="1">
    <location>
        <begin position="267"/>
        <end position="290"/>
    </location>
</feature>
<evidence type="ECO:0000313" key="4">
    <source>
        <dbReference type="Proteomes" id="UP000078540"/>
    </source>
</evidence>
<feature type="compositionally biased region" description="Basic and acidic residues" evidence="1">
    <location>
        <begin position="153"/>
        <end position="167"/>
    </location>
</feature>